<organism evidence="2 3">
    <name type="scientific">Heterobasidion irregulare (strain TC 32-1)</name>
    <dbReference type="NCBI Taxonomy" id="747525"/>
    <lineage>
        <taxon>Eukaryota</taxon>
        <taxon>Fungi</taxon>
        <taxon>Dikarya</taxon>
        <taxon>Basidiomycota</taxon>
        <taxon>Agaricomycotina</taxon>
        <taxon>Agaricomycetes</taxon>
        <taxon>Russulales</taxon>
        <taxon>Bondarzewiaceae</taxon>
        <taxon>Heterobasidion</taxon>
        <taxon>Heterobasidion annosum species complex</taxon>
    </lineage>
</organism>
<evidence type="ECO:0000313" key="3">
    <source>
        <dbReference type="Proteomes" id="UP000030671"/>
    </source>
</evidence>
<sequence length="247" mass="27055">MASRTSVITPKPIIQRSISFNAVPNDESSSSSSPTSSIGPSASNPASEAHTLKSSVSLPNCSTSSTPSISFAPLPNLEPRKRKSNIPLGVAARSRMIQQRRMMNGGLSRPPPMWTDLDEEAVNGPVHETDAEDPFEVLGRYMMDKGKHFWRRVSQKAPIEPPPQTPSLKSRKRKTRDRHIIRDSTEVSGPNAAEQGGRVWEEEIGEDMQARIRRSSVVSVEMKSMLEVSKTSAAPTAEQRAVPEASK</sequence>
<dbReference type="OrthoDB" id="3265817at2759"/>
<feature type="region of interest" description="Disordered" evidence="1">
    <location>
        <begin position="18"/>
        <end position="91"/>
    </location>
</feature>
<evidence type="ECO:0000256" key="1">
    <source>
        <dbReference type="SAM" id="MobiDB-lite"/>
    </source>
</evidence>
<name>W4KLK2_HETIT</name>
<feature type="compositionally biased region" description="Polar residues" evidence="1">
    <location>
        <begin position="52"/>
        <end position="69"/>
    </location>
</feature>
<dbReference type="KEGG" id="hir:HETIRDRAFT_407918"/>
<dbReference type="STRING" id="747525.W4KLK2"/>
<proteinExistence type="predicted"/>
<accession>W4KLK2</accession>
<dbReference type="eggNOG" id="ENOG502SW73">
    <property type="taxonomic scope" value="Eukaryota"/>
</dbReference>
<dbReference type="AlphaFoldDB" id="W4KLK2"/>
<protein>
    <submittedName>
        <fullName evidence="2">Uncharacterized protein</fullName>
    </submittedName>
</protein>
<reference evidence="2 3" key="1">
    <citation type="journal article" date="2012" name="New Phytol.">
        <title>Insight into trade-off between wood decay and parasitism from the genome of a fungal forest pathogen.</title>
        <authorList>
            <person name="Olson A."/>
            <person name="Aerts A."/>
            <person name="Asiegbu F."/>
            <person name="Belbahri L."/>
            <person name="Bouzid O."/>
            <person name="Broberg A."/>
            <person name="Canback B."/>
            <person name="Coutinho P.M."/>
            <person name="Cullen D."/>
            <person name="Dalman K."/>
            <person name="Deflorio G."/>
            <person name="van Diepen L.T."/>
            <person name="Dunand C."/>
            <person name="Duplessis S."/>
            <person name="Durling M."/>
            <person name="Gonthier P."/>
            <person name="Grimwood J."/>
            <person name="Fossdal C.G."/>
            <person name="Hansson D."/>
            <person name="Henrissat B."/>
            <person name="Hietala A."/>
            <person name="Himmelstrand K."/>
            <person name="Hoffmeister D."/>
            <person name="Hogberg N."/>
            <person name="James T.Y."/>
            <person name="Karlsson M."/>
            <person name="Kohler A."/>
            <person name="Kues U."/>
            <person name="Lee Y.H."/>
            <person name="Lin Y.C."/>
            <person name="Lind M."/>
            <person name="Lindquist E."/>
            <person name="Lombard V."/>
            <person name="Lucas S."/>
            <person name="Lunden K."/>
            <person name="Morin E."/>
            <person name="Murat C."/>
            <person name="Park J."/>
            <person name="Raffaello T."/>
            <person name="Rouze P."/>
            <person name="Salamov A."/>
            <person name="Schmutz J."/>
            <person name="Solheim H."/>
            <person name="Stahlberg J."/>
            <person name="Velez H."/>
            <person name="de Vries R.P."/>
            <person name="Wiebenga A."/>
            <person name="Woodward S."/>
            <person name="Yakovlev I."/>
            <person name="Garbelotto M."/>
            <person name="Martin F."/>
            <person name="Grigoriev I.V."/>
            <person name="Stenlid J."/>
        </authorList>
    </citation>
    <scope>NUCLEOTIDE SEQUENCE [LARGE SCALE GENOMIC DNA]</scope>
    <source>
        <strain evidence="2 3">TC 32-1</strain>
    </source>
</reference>
<feature type="region of interest" description="Disordered" evidence="1">
    <location>
        <begin position="226"/>
        <end position="247"/>
    </location>
</feature>
<feature type="compositionally biased region" description="Low complexity" evidence="1">
    <location>
        <begin position="28"/>
        <end position="43"/>
    </location>
</feature>
<dbReference type="HOGENOM" id="CLU_1124674_0_0_1"/>
<dbReference type="GeneID" id="20672641"/>
<keyword evidence="3" id="KW-1185">Reference proteome</keyword>
<gene>
    <name evidence="2" type="ORF">HETIRDRAFT_407918</name>
</gene>
<dbReference type="InParanoid" id="W4KLK2"/>
<feature type="region of interest" description="Disordered" evidence="1">
    <location>
        <begin position="152"/>
        <end position="202"/>
    </location>
</feature>
<dbReference type="Proteomes" id="UP000030671">
    <property type="component" value="Unassembled WGS sequence"/>
</dbReference>
<dbReference type="RefSeq" id="XP_009542991.1">
    <property type="nucleotide sequence ID" value="XM_009544696.1"/>
</dbReference>
<dbReference type="EMBL" id="KI925455">
    <property type="protein sequence ID" value="ETW86235.1"/>
    <property type="molecule type" value="Genomic_DNA"/>
</dbReference>
<evidence type="ECO:0000313" key="2">
    <source>
        <dbReference type="EMBL" id="ETW86235.1"/>
    </source>
</evidence>